<keyword evidence="1" id="KW-0521">NADP</keyword>
<dbReference type="InterPro" id="IPR013149">
    <property type="entry name" value="ADH-like_C"/>
</dbReference>
<dbReference type="SMART" id="SM00829">
    <property type="entry name" value="PKS_ER"/>
    <property type="match status" value="1"/>
</dbReference>
<dbReference type="AlphaFoldDB" id="A0AAE3GAX9"/>
<dbReference type="Proteomes" id="UP001206128">
    <property type="component" value="Unassembled WGS sequence"/>
</dbReference>
<reference evidence="3" key="1">
    <citation type="submission" date="2022-06" db="EMBL/GenBank/DDBJ databases">
        <title>Genomic Encyclopedia of Archaeal and Bacterial Type Strains, Phase II (KMG-II): from individual species to whole genera.</title>
        <authorList>
            <person name="Goeker M."/>
        </authorList>
    </citation>
    <scope>NUCLEOTIDE SEQUENCE</scope>
    <source>
        <strain evidence="3">DSM 43935</strain>
    </source>
</reference>
<feature type="domain" description="Enoyl reductase (ER)" evidence="2">
    <location>
        <begin position="35"/>
        <end position="394"/>
    </location>
</feature>
<dbReference type="InterPro" id="IPR036291">
    <property type="entry name" value="NAD(P)-bd_dom_sf"/>
</dbReference>
<dbReference type="Pfam" id="PF00107">
    <property type="entry name" value="ADH_zinc_N"/>
    <property type="match status" value="1"/>
</dbReference>
<sequence>MRRQLYELGELPPLGEVPERMYAQVIRRERYGEPARAFQVEVVDVPPVRPGDVLVLVMAAGINYNNVWAALGQPLDVITQRQRRGEPEDFHIGGSDAAGIVWAVGEGVRQVSVGDHVVLSGCQWDEQAADIRLGVDPVASTSQGAWGYEINYGSFAQFARVREYQCHPKPPQLSWAEAACFMVTAATAYRQLCGWPPHVVRPGAPVLIWGGAGGVGSMAIQITRIFGGVPLAVVSSPERGQHCLRLGARGVIDRTEFDHWGRLPSAEDTEAAAAWTASARAFARRVRDLTPGRALPRIVLEHTGRDTLPTSMYVCDNAGMVVICGGTTGYNGDLDLRFLWTRQKRLQGSHYASVAECRAVTELVAAKRLDPCLSVAVGFDEIGALHQQMYENVLPPGNAAVLVNATSDLAGGGPPAVLSSAPAVPAGSPSW</sequence>
<dbReference type="InterPro" id="IPR011032">
    <property type="entry name" value="GroES-like_sf"/>
</dbReference>
<dbReference type="SUPFAM" id="SSF50129">
    <property type="entry name" value="GroES-like"/>
    <property type="match status" value="1"/>
</dbReference>
<dbReference type="GO" id="GO:0043880">
    <property type="term" value="F:crotonyl-CoA reductase activity"/>
    <property type="evidence" value="ECO:0007669"/>
    <property type="project" value="InterPro"/>
</dbReference>
<gene>
    <name evidence="3" type="ORF">LX83_000787</name>
</gene>
<dbReference type="PANTHER" id="PTHR44154:SF1">
    <property type="entry name" value="QUINONE OXIDOREDUCTASE"/>
    <property type="match status" value="1"/>
</dbReference>
<dbReference type="Gene3D" id="3.90.180.10">
    <property type="entry name" value="Medium-chain alcohol dehydrogenases, catalytic domain"/>
    <property type="match status" value="1"/>
</dbReference>
<protein>
    <submittedName>
        <fullName evidence="3">Crotonyl-CoA carboxylase/reductase</fullName>
    </submittedName>
</protein>
<proteinExistence type="predicted"/>
<evidence type="ECO:0000259" key="2">
    <source>
        <dbReference type="SMART" id="SM00829"/>
    </source>
</evidence>
<comment type="caution">
    <text evidence="3">The sequence shown here is derived from an EMBL/GenBank/DDBJ whole genome shotgun (WGS) entry which is preliminary data.</text>
</comment>
<evidence type="ECO:0000256" key="1">
    <source>
        <dbReference type="ARBA" id="ARBA00022857"/>
    </source>
</evidence>
<dbReference type="NCBIfam" id="TIGR01751">
    <property type="entry name" value="crot-CoA-red"/>
    <property type="match status" value="1"/>
</dbReference>
<evidence type="ECO:0000313" key="4">
    <source>
        <dbReference type="Proteomes" id="UP001206128"/>
    </source>
</evidence>
<evidence type="ECO:0000313" key="3">
    <source>
        <dbReference type="EMBL" id="MCP2163947.1"/>
    </source>
</evidence>
<dbReference type="EMBL" id="JAMTCK010000002">
    <property type="protein sequence ID" value="MCP2163947.1"/>
    <property type="molecule type" value="Genomic_DNA"/>
</dbReference>
<dbReference type="PANTHER" id="PTHR44154">
    <property type="entry name" value="QUINONE OXIDOREDUCTASE"/>
    <property type="match status" value="1"/>
</dbReference>
<keyword evidence="4" id="KW-1185">Reference proteome</keyword>
<accession>A0AAE3GAX9</accession>
<dbReference type="RefSeq" id="WP_253767141.1">
    <property type="nucleotide sequence ID" value="NZ_JAMTCK010000002.1"/>
</dbReference>
<dbReference type="InterPro" id="IPR051603">
    <property type="entry name" value="Zinc-ADH_QOR/CCCR"/>
</dbReference>
<dbReference type="Pfam" id="PF08240">
    <property type="entry name" value="ADH_N"/>
    <property type="match status" value="1"/>
</dbReference>
<organism evidence="3 4">
    <name type="scientific">Goodfellowiella coeruleoviolacea</name>
    <dbReference type="NCBI Taxonomy" id="334858"/>
    <lineage>
        <taxon>Bacteria</taxon>
        <taxon>Bacillati</taxon>
        <taxon>Actinomycetota</taxon>
        <taxon>Actinomycetes</taxon>
        <taxon>Pseudonocardiales</taxon>
        <taxon>Pseudonocardiaceae</taxon>
        <taxon>Goodfellowiella</taxon>
    </lineage>
</organism>
<name>A0AAE3GAX9_9PSEU</name>
<dbReference type="InterPro" id="IPR013154">
    <property type="entry name" value="ADH-like_N"/>
</dbReference>
<dbReference type="InterPro" id="IPR020843">
    <property type="entry name" value="ER"/>
</dbReference>
<dbReference type="InterPro" id="IPR010085">
    <property type="entry name" value="Crot_CoA_red"/>
</dbReference>
<dbReference type="Gene3D" id="3.40.50.720">
    <property type="entry name" value="NAD(P)-binding Rossmann-like Domain"/>
    <property type="match status" value="1"/>
</dbReference>
<dbReference type="SUPFAM" id="SSF51735">
    <property type="entry name" value="NAD(P)-binding Rossmann-fold domains"/>
    <property type="match status" value="1"/>
</dbReference>